<dbReference type="InterPro" id="IPR036319">
    <property type="entry name" value="RDM1_sf"/>
</dbReference>
<dbReference type="EMBL" id="JAKOGI010000125">
    <property type="protein sequence ID" value="KAJ8443144.1"/>
    <property type="molecule type" value="Genomic_DNA"/>
</dbReference>
<organism evidence="2 3">
    <name type="scientific">Carnegiea gigantea</name>
    <dbReference type="NCBI Taxonomy" id="171969"/>
    <lineage>
        <taxon>Eukaryota</taxon>
        <taxon>Viridiplantae</taxon>
        <taxon>Streptophyta</taxon>
        <taxon>Embryophyta</taxon>
        <taxon>Tracheophyta</taxon>
        <taxon>Spermatophyta</taxon>
        <taxon>Magnoliopsida</taxon>
        <taxon>eudicotyledons</taxon>
        <taxon>Gunneridae</taxon>
        <taxon>Pentapetalae</taxon>
        <taxon>Caryophyllales</taxon>
        <taxon>Cactineae</taxon>
        <taxon>Cactaceae</taxon>
        <taxon>Cactoideae</taxon>
        <taxon>Echinocereeae</taxon>
        <taxon>Carnegiea</taxon>
    </lineage>
</organism>
<dbReference type="Proteomes" id="UP001153076">
    <property type="component" value="Unassembled WGS sequence"/>
</dbReference>
<protein>
    <submittedName>
        <fullName evidence="2">Uncharacterized protein</fullName>
    </submittedName>
</protein>
<evidence type="ECO:0000313" key="3">
    <source>
        <dbReference type="Proteomes" id="UP001153076"/>
    </source>
</evidence>
<dbReference type="Gene3D" id="1.20.120.690">
    <property type="entry name" value="RDM1 protein domain"/>
    <property type="match status" value="1"/>
</dbReference>
<feature type="compositionally biased region" description="Basic and acidic residues" evidence="1">
    <location>
        <begin position="14"/>
        <end position="23"/>
    </location>
</feature>
<name>A0A9Q1QIK1_9CARY</name>
<dbReference type="InterPro" id="IPR015270">
    <property type="entry name" value="RDM1_plant"/>
</dbReference>
<dbReference type="Pfam" id="PF09187">
    <property type="entry name" value="RdDM_RDM1"/>
    <property type="match status" value="1"/>
</dbReference>
<reference evidence="2" key="1">
    <citation type="submission" date="2022-04" db="EMBL/GenBank/DDBJ databases">
        <title>Carnegiea gigantea Genome sequencing and assembly v2.</title>
        <authorList>
            <person name="Copetti D."/>
            <person name="Sanderson M.J."/>
            <person name="Burquez A."/>
            <person name="Wojciechowski M.F."/>
        </authorList>
    </citation>
    <scope>NUCLEOTIDE SEQUENCE</scope>
    <source>
        <strain evidence="2">SGP5-SGP5p</strain>
        <tissue evidence="2">Aerial part</tissue>
    </source>
</reference>
<evidence type="ECO:0000313" key="2">
    <source>
        <dbReference type="EMBL" id="KAJ8443144.1"/>
    </source>
</evidence>
<comment type="caution">
    <text evidence="2">The sequence shown here is derived from an EMBL/GenBank/DDBJ whole genome shotgun (WGS) entry which is preliminary data.</text>
</comment>
<dbReference type="PANTHER" id="PTHR36366:SF1">
    <property type="entry name" value="PROTEIN RDM1"/>
    <property type="match status" value="1"/>
</dbReference>
<dbReference type="AlphaFoldDB" id="A0A9Q1QIK1"/>
<accession>A0A9Q1QIK1</accession>
<dbReference type="SUPFAM" id="SSF109920">
    <property type="entry name" value="Hypothetical protein At3g22680"/>
    <property type="match status" value="1"/>
</dbReference>
<gene>
    <name evidence="2" type="ORF">Cgig2_005695</name>
</gene>
<feature type="region of interest" description="Disordered" evidence="1">
    <location>
        <begin position="1"/>
        <end position="23"/>
    </location>
</feature>
<dbReference type="GO" id="GO:0080188">
    <property type="term" value="P:gene silencing by siRNA-directed DNA methylation"/>
    <property type="evidence" value="ECO:0007669"/>
    <property type="project" value="InterPro"/>
</dbReference>
<dbReference type="GO" id="GO:0000419">
    <property type="term" value="C:RNA polymerase V complex"/>
    <property type="evidence" value="ECO:0007669"/>
    <property type="project" value="TreeGrafter"/>
</dbReference>
<proteinExistence type="predicted"/>
<evidence type="ECO:0000256" key="1">
    <source>
        <dbReference type="SAM" id="MobiDB-lite"/>
    </source>
</evidence>
<sequence>MEDDKGPMKRKGHGRFEKGKAKERGELIRDGITRKTETIINRANIYQEYMKKIPIPSPVPNTIECKTWGELALGMEELYKQPLHYLTYAILKEWDKSRVGGDNEKKALGQVMNPLLAQATIWCIEQVHRCTTSSQYLANLWLSDPGYVYFC</sequence>
<keyword evidence="3" id="KW-1185">Reference proteome</keyword>
<dbReference type="PANTHER" id="PTHR36366">
    <property type="entry name" value="PROTEIN RDM1"/>
    <property type="match status" value="1"/>
</dbReference>
<dbReference type="OrthoDB" id="1906229at2759"/>